<proteinExistence type="predicted"/>
<comment type="caution">
    <text evidence="3">The sequence shown here is derived from an EMBL/GenBank/DDBJ whole genome shotgun (WGS) entry which is preliminary data.</text>
</comment>
<keyword evidence="4" id="KW-1185">Reference proteome</keyword>
<evidence type="ECO:0000256" key="2">
    <source>
        <dbReference type="SAM" id="Phobius"/>
    </source>
</evidence>
<feature type="transmembrane region" description="Helical" evidence="2">
    <location>
        <begin position="30"/>
        <end position="47"/>
    </location>
</feature>
<evidence type="ECO:0000313" key="4">
    <source>
        <dbReference type="Proteomes" id="UP001390339"/>
    </source>
</evidence>
<feature type="transmembrane region" description="Helical" evidence="2">
    <location>
        <begin position="108"/>
        <end position="128"/>
    </location>
</feature>
<evidence type="ECO:0000256" key="1">
    <source>
        <dbReference type="SAM" id="MobiDB-lite"/>
    </source>
</evidence>
<keyword evidence="2" id="KW-0812">Transmembrane</keyword>
<evidence type="ECO:0000313" key="3">
    <source>
        <dbReference type="EMBL" id="KAK8859427.1"/>
    </source>
</evidence>
<feature type="compositionally biased region" description="Basic and acidic residues" evidence="1">
    <location>
        <begin position="679"/>
        <end position="736"/>
    </location>
</feature>
<feature type="region of interest" description="Disordered" evidence="1">
    <location>
        <begin position="782"/>
        <end position="837"/>
    </location>
</feature>
<protein>
    <submittedName>
        <fullName evidence="3">Uncharacterized protein</fullName>
    </submittedName>
</protein>
<name>A0ABR2I8V9_9PEZI</name>
<reference evidence="3 4" key="1">
    <citation type="journal article" date="2024" name="IMA Fungus">
        <title>Apiospora arundinis, a panoply of carbohydrate-active enzymes and secondary metabolites.</title>
        <authorList>
            <person name="Sorensen T."/>
            <person name="Petersen C."/>
            <person name="Muurmann A.T."/>
            <person name="Christiansen J.V."/>
            <person name="Brundto M.L."/>
            <person name="Overgaard C.K."/>
            <person name="Boysen A.T."/>
            <person name="Wollenberg R.D."/>
            <person name="Larsen T.O."/>
            <person name="Sorensen J.L."/>
            <person name="Nielsen K.L."/>
            <person name="Sondergaard T.E."/>
        </authorList>
    </citation>
    <scope>NUCLEOTIDE SEQUENCE [LARGE SCALE GENOMIC DNA]</scope>
    <source>
        <strain evidence="3 4">AAU 773</strain>
    </source>
</reference>
<keyword evidence="2" id="KW-1133">Transmembrane helix</keyword>
<keyword evidence="2" id="KW-0472">Membrane</keyword>
<gene>
    <name evidence="3" type="ORF">PGQ11_010161</name>
</gene>
<feature type="region of interest" description="Disordered" evidence="1">
    <location>
        <begin position="679"/>
        <end position="769"/>
    </location>
</feature>
<feature type="transmembrane region" description="Helical" evidence="2">
    <location>
        <begin position="575"/>
        <end position="600"/>
    </location>
</feature>
<dbReference type="Proteomes" id="UP001390339">
    <property type="component" value="Unassembled WGS sequence"/>
</dbReference>
<dbReference type="EMBL" id="JAPCWZ010000006">
    <property type="protein sequence ID" value="KAK8859427.1"/>
    <property type="molecule type" value="Genomic_DNA"/>
</dbReference>
<sequence>MGTDAQVYLGVWTNWSRGSVMGSTLTMTKASGNILIAFTAIFIPFVASRLWKMLCFTIHTCTSKRNTQDAIYHQRQAVLRNSSSPDASVISLFSLLWSWHDPKVFARLLPLIILAFLFITGFTAAGGYSSQITSVAGDEVLIKGDNCGLWNNTAASTSYLDYVTSTSSDANDWADAMNYAQQCYTGQGINALDCSRFIVRGLPNNSPDGNAGCPFPSAICRDNATNLRLDSGYIDSNDHLGLNTPPDQRFSFRQVLSCAPLRTEGYTTTHKINNMSFVRYNYGRNAFSTNSTFENFTWSVPDLNFQYSQRGSRQVAGFNFRLVPHIRKRILGGRGRDFGTFSPGNAINITYGDVILTFLSGNGVYFAQESDDAWYRATNPVDGERLRLLKDPNTVSGIAYQTSEAASPLGCVQQYQFCNPKYATPEGCGPLTGWYDSIAGAYPLFNLTTEDSEDDLMSETRRFTKRGTMIEWAYSVGITGGDYGIYDAVRTLGPKSLASQSFQTTGVQFALAKDQWKLDVINWWNMTQARHQAVFLETAIGYSKADADLQHRYLRPIDDKERQLCNSQKTRNAGYASFSMFGLLFTYILGSLLILLSFALDPVMRCLHRRRHYRQYQYLEWRTNGALQLQRLAQDELGYGQWTRCAETVPVTRRGDLLAGLDVRDVEYPRLNRDVIVKTEESKTEESKTEESKTEESKTEESKTEESKTEESKTEESKTEESKTEESKTGESKTGESEAAAAAANEPVSADSPRKKKKIEPSVSWASRATLLWQKTFVHRYSRFGSWKRRDPGISVVETDEAPVSPSTVAHSESDQEAPASPHRPGAASGREANGQE</sequence>
<organism evidence="3 4">
    <name type="scientific">Apiospora arundinis</name>
    <dbReference type="NCBI Taxonomy" id="335852"/>
    <lineage>
        <taxon>Eukaryota</taxon>
        <taxon>Fungi</taxon>
        <taxon>Dikarya</taxon>
        <taxon>Ascomycota</taxon>
        <taxon>Pezizomycotina</taxon>
        <taxon>Sordariomycetes</taxon>
        <taxon>Xylariomycetidae</taxon>
        <taxon>Amphisphaeriales</taxon>
        <taxon>Apiosporaceae</taxon>
        <taxon>Apiospora</taxon>
    </lineage>
</organism>
<accession>A0ABR2I8V9</accession>